<feature type="compositionally biased region" description="Polar residues" evidence="1">
    <location>
        <begin position="126"/>
        <end position="146"/>
    </location>
</feature>
<comment type="caution">
    <text evidence="2">The sequence shown here is derived from an EMBL/GenBank/DDBJ whole genome shotgun (WGS) entry which is preliminary data.</text>
</comment>
<dbReference type="Proteomes" id="UP001651158">
    <property type="component" value="Unassembled WGS sequence"/>
</dbReference>
<reference evidence="2 3" key="1">
    <citation type="journal article" date="2022" name="Front. Cell. Infect. Microbiol.">
        <title>The Genomes of Two Strains of Taenia crassiceps the Animal Model for the Study of Human Cysticercosis.</title>
        <authorList>
            <person name="Bobes R.J."/>
            <person name="Estrada K."/>
            <person name="Rios-Valencia D.G."/>
            <person name="Calderon-Gallegos A."/>
            <person name="de la Torre P."/>
            <person name="Carrero J.C."/>
            <person name="Sanchez-Flores A."/>
            <person name="Laclette J.P."/>
        </authorList>
    </citation>
    <scope>NUCLEOTIDE SEQUENCE [LARGE SCALE GENOMIC DNA]</scope>
    <source>
        <strain evidence="2">WFUcys</strain>
    </source>
</reference>
<name>A0ABR4QKV5_9CEST</name>
<evidence type="ECO:0000313" key="3">
    <source>
        <dbReference type="Proteomes" id="UP001651158"/>
    </source>
</evidence>
<dbReference type="EMBL" id="JAKROA010000002">
    <property type="protein sequence ID" value="KAL5109718.1"/>
    <property type="molecule type" value="Genomic_DNA"/>
</dbReference>
<keyword evidence="2" id="KW-0675">Receptor</keyword>
<organism evidence="2 3">
    <name type="scientific">Taenia crassiceps</name>
    <dbReference type="NCBI Taxonomy" id="6207"/>
    <lineage>
        <taxon>Eukaryota</taxon>
        <taxon>Metazoa</taxon>
        <taxon>Spiralia</taxon>
        <taxon>Lophotrochozoa</taxon>
        <taxon>Platyhelminthes</taxon>
        <taxon>Cestoda</taxon>
        <taxon>Eucestoda</taxon>
        <taxon>Cyclophyllidea</taxon>
        <taxon>Taeniidae</taxon>
        <taxon>Taenia</taxon>
    </lineage>
</organism>
<sequence length="333" mass="37366">MKLNGPRFIGVKVATIFGVLYPAYKSYKALRYKDVKELVCVFEILLVQGSSIIYRKIEIDQYIERAAESSCSALMHFGAKGLTYVANTAIHTAIKSQDLIINHLSQRSLSLDDIRPLALQKPGGDTASTYQSYRGGYNQASHQTSRPSRHRYSAAIPLDNVTELTEEESQNTDSFNAIESGDVLRADHRKSTSDAPYSPFQRSRRHVPVYGRLKHSTSVTSGLRRSVRKGSVSVRVRSFQIGPTTSPQVLINGHTATGGPLQAQISKQCWHTKLIRLFQFCLIIFRERILVFNTDTKNHKVDQRPLLVDVSTVIWCAEARRDVKGPVSNNPYI</sequence>
<evidence type="ECO:0000313" key="2">
    <source>
        <dbReference type="EMBL" id="KAL5109718.1"/>
    </source>
</evidence>
<evidence type="ECO:0000256" key="1">
    <source>
        <dbReference type="SAM" id="MobiDB-lite"/>
    </source>
</evidence>
<gene>
    <name evidence="2" type="ORF">TcWFU_000658</name>
</gene>
<feature type="region of interest" description="Disordered" evidence="1">
    <location>
        <begin position="122"/>
        <end position="150"/>
    </location>
</feature>
<keyword evidence="3" id="KW-1185">Reference proteome</keyword>
<protein>
    <submittedName>
        <fullName evidence="2">Receptor expression-enhancing protein 3</fullName>
    </submittedName>
</protein>
<proteinExistence type="predicted"/>
<accession>A0ABR4QKV5</accession>